<dbReference type="GO" id="GO:0005773">
    <property type="term" value="C:vacuole"/>
    <property type="evidence" value="ECO:0007669"/>
    <property type="project" value="UniProtKB-SubCell"/>
</dbReference>
<dbReference type="Pfam" id="PF03088">
    <property type="entry name" value="Str_synth"/>
    <property type="match status" value="1"/>
</dbReference>
<protein>
    <recommendedName>
        <fullName evidence="6">Strictosidine synthase conserved region domain-containing protein</fullName>
    </recommendedName>
</protein>
<dbReference type="PANTHER" id="PTHR10426">
    <property type="entry name" value="STRICTOSIDINE SYNTHASE-RELATED"/>
    <property type="match status" value="1"/>
</dbReference>
<reference evidence="7" key="1">
    <citation type="submission" date="2021-01" db="UniProtKB">
        <authorList>
            <consortium name="EnsemblPlants"/>
        </authorList>
    </citation>
    <scope>IDENTIFICATION</scope>
</reference>
<dbReference type="Gramene" id="Kaladp0045s0183.1.v1.1">
    <property type="protein sequence ID" value="Kaladp0045s0183.1.v1.1"/>
    <property type="gene ID" value="Kaladp0045s0183.v1.1"/>
</dbReference>
<keyword evidence="3" id="KW-0926">Vacuole</keyword>
<dbReference type="Gene3D" id="2.120.10.30">
    <property type="entry name" value="TolB, C-terminal domain"/>
    <property type="match status" value="1"/>
</dbReference>
<organism evidence="7 8">
    <name type="scientific">Kalanchoe fedtschenkoi</name>
    <name type="common">Lavender scallops</name>
    <name type="synonym">South American air plant</name>
    <dbReference type="NCBI Taxonomy" id="63787"/>
    <lineage>
        <taxon>Eukaryota</taxon>
        <taxon>Viridiplantae</taxon>
        <taxon>Streptophyta</taxon>
        <taxon>Embryophyta</taxon>
        <taxon>Tracheophyta</taxon>
        <taxon>Spermatophyta</taxon>
        <taxon>Magnoliopsida</taxon>
        <taxon>eudicotyledons</taxon>
        <taxon>Gunneridae</taxon>
        <taxon>Pentapetalae</taxon>
        <taxon>Saxifragales</taxon>
        <taxon>Crassulaceae</taxon>
        <taxon>Kalanchoe</taxon>
    </lineage>
</organism>
<dbReference type="SUPFAM" id="SSF63829">
    <property type="entry name" value="Calcium-dependent phosphotriesterase"/>
    <property type="match status" value="1"/>
</dbReference>
<accession>A0A7N0TSY0</accession>
<keyword evidence="5" id="KW-0325">Glycoprotein</keyword>
<evidence type="ECO:0000256" key="3">
    <source>
        <dbReference type="ARBA" id="ARBA00022554"/>
    </source>
</evidence>
<dbReference type="PANTHER" id="PTHR10426:SF69">
    <property type="entry name" value="PROTEIN STRICTOSIDINE SYNTHASE-LIKE 10"/>
    <property type="match status" value="1"/>
</dbReference>
<dbReference type="GO" id="GO:0016787">
    <property type="term" value="F:hydrolase activity"/>
    <property type="evidence" value="ECO:0007669"/>
    <property type="project" value="TreeGrafter"/>
</dbReference>
<dbReference type="GO" id="GO:0012505">
    <property type="term" value="C:endomembrane system"/>
    <property type="evidence" value="ECO:0007669"/>
    <property type="project" value="TreeGrafter"/>
</dbReference>
<name>A0A7N0TSY0_KALFE</name>
<feature type="domain" description="Strictosidine synthase conserved region" evidence="6">
    <location>
        <begin position="165"/>
        <end position="252"/>
    </location>
</feature>
<dbReference type="InterPro" id="IPR011042">
    <property type="entry name" value="6-blade_b-propeller_TolB-like"/>
</dbReference>
<keyword evidence="4" id="KW-0732">Signal</keyword>
<dbReference type="Pfam" id="PF20067">
    <property type="entry name" value="SSL_N"/>
    <property type="match status" value="1"/>
</dbReference>
<dbReference type="EnsemblPlants" id="Kaladp0045s0183.1.v1.1">
    <property type="protein sequence ID" value="Kaladp0045s0183.1.v1.1"/>
    <property type="gene ID" value="Kaladp0045s0183.v1.1"/>
</dbReference>
<evidence type="ECO:0000256" key="5">
    <source>
        <dbReference type="ARBA" id="ARBA00023180"/>
    </source>
</evidence>
<comment type="similarity">
    <text evidence="2">Belongs to the strictosidine synthase family.</text>
</comment>
<evidence type="ECO:0000256" key="2">
    <source>
        <dbReference type="ARBA" id="ARBA00009191"/>
    </source>
</evidence>
<keyword evidence="8" id="KW-1185">Reference proteome</keyword>
<dbReference type="Proteomes" id="UP000594263">
    <property type="component" value="Unplaced"/>
</dbReference>
<dbReference type="OMA" id="DQNDRRW"/>
<dbReference type="AlphaFoldDB" id="A0A7N0TSY0"/>
<dbReference type="FunFam" id="2.120.10.30:FF:000032">
    <property type="entry name" value="Protein STRICTOSIDINE SYNTHASE-LIKE 13"/>
    <property type="match status" value="1"/>
</dbReference>
<evidence type="ECO:0000313" key="8">
    <source>
        <dbReference type="Proteomes" id="UP000594263"/>
    </source>
</evidence>
<proteinExistence type="inferred from homology"/>
<evidence type="ECO:0000256" key="4">
    <source>
        <dbReference type="ARBA" id="ARBA00022729"/>
    </source>
</evidence>
<evidence type="ECO:0000256" key="1">
    <source>
        <dbReference type="ARBA" id="ARBA00004116"/>
    </source>
</evidence>
<sequence length="376" mass="41311">MKTELKILTAAVAALAVASIISTPNSSVILLLFSPPSIPHSRDHLQAAALLQLAGAFGPESIAFDPAGNGPYTGVADGRILKWTPDAAAWTDFAVTSSNRNDCVRPFAPEMEHVCGRPLGLRFHNKTGHLYIADAYLGLHVVGPDGGLATSLVSVVEGRTLRFTNDMDIDEQADVIYFTDTSTQFQRREFMSSILSGDMTGRLMKYDRSNKQVSVLLRGLAFANGVALSQDRSFLLVAETTSCRIIRFWLDGPRIGECDVFSELPGFPDNIRRNSDGDFWVALHAKKGKFANWIVSNHWVGRTLLRLPLSFKQLHYFLVGGQAHATAIKLSKEGNILEVLEDCDGKTMRFVSEVEEKDGKLWIGSVLMPFIGTHCL</sequence>
<comment type="subcellular location">
    <subcellularLocation>
        <location evidence="1">Vacuole</location>
    </subcellularLocation>
</comment>
<evidence type="ECO:0000313" key="7">
    <source>
        <dbReference type="EnsemblPlants" id="Kaladp0045s0183.1.v1.1"/>
    </source>
</evidence>
<dbReference type="InterPro" id="IPR018119">
    <property type="entry name" value="Strictosidine_synth_cons-reg"/>
</dbReference>
<evidence type="ECO:0000259" key="6">
    <source>
        <dbReference type="Pfam" id="PF03088"/>
    </source>
</evidence>